<dbReference type="Proteomes" id="UP000283077">
    <property type="component" value="Unassembled WGS sequence"/>
</dbReference>
<accession>A0A437R0H6</accession>
<dbReference type="SUPFAM" id="SSF53613">
    <property type="entry name" value="Ribokinase-like"/>
    <property type="match status" value="1"/>
</dbReference>
<dbReference type="Pfam" id="PF00294">
    <property type="entry name" value="PfkB"/>
    <property type="match status" value="1"/>
</dbReference>
<evidence type="ECO:0000256" key="5">
    <source>
        <dbReference type="ARBA" id="ARBA00022840"/>
    </source>
</evidence>
<dbReference type="CDD" id="cd01167">
    <property type="entry name" value="bac_FRK"/>
    <property type="match status" value="1"/>
</dbReference>
<dbReference type="InterPro" id="IPR011611">
    <property type="entry name" value="PfkB_dom"/>
</dbReference>
<dbReference type="GO" id="GO:0016301">
    <property type="term" value="F:kinase activity"/>
    <property type="evidence" value="ECO:0007669"/>
    <property type="project" value="UniProtKB-KW"/>
</dbReference>
<comment type="caution">
    <text evidence="7">The sequence shown here is derived from an EMBL/GenBank/DDBJ whole genome shotgun (WGS) entry which is preliminary data.</text>
</comment>
<dbReference type="GO" id="GO:0005524">
    <property type="term" value="F:ATP binding"/>
    <property type="evidence" value="ECO:0007669"/>
    <property type="project" value="UniProtKB-KW"/>
</dbReference>
<dbReference type="PANTHER" id="PTHR43085:SF1">
    <property type="entry name" value="PSEUDOURIDINE KINASE-RELATED"/>
    <property type="match status" value="1"/>
</dbReference>
<dbReference type="AlphaFoldDB" id="A0A437R0H6"/>
<evidence type="ECO:0000313" key="8">
    <source>
        <dbReference type="Proteomes" id="UP000283077"/>
    </source>
</evidence>
<evidence type="ECO:0000256" key="1">
    <source>
        <dbReference type="ARBA" id="ARBA00010688"/>
    </source>
</evidence>
<dbReference type="EMBL" id="SACS01000005">
    <property type="protein sequence ID" value="RVU40223.1"/>
    <property type="molecule type" value="Genomic_DNA"/>
</dbReference>
<reference evidence="7 8" key="1">
    <citation type="submission" date="2019-01" db="EMBL/GenBank/DDBJ databases">
        <authorList>
            <person name="Chen W.-M."/>
        </authorList>
    </citation>
    <scope>NUCLEOTIDE SEQUENCE [LARGE SCALE GENOMIC DNA]</scope>
    <source>
        <strain evidence="7 8">KYPC3</strain>
    </source>
</reference>
<dbReference type="InterPro" id="IPR050306">
    <property type="entry name" value="PfkB_Carbo_kinase"/>
</dbReference>
<dbReference type="OrthoDB" id="9779730at2"/>
<dbReference type="RefSeq" id="WP_127698211.1">
    <property type="nucleotide sequence ID" value="NZ_SACS01000005.1"/>
</dbReference>
<protein>
    <submittedName>
        <fullName evidence="7">Carbohydrate kinase</fullName>
    </submittedName>
</protein>
<proteinExistence type="inferred from homology"/>
<feature type="domain" description="Carbohydrate kinase PfkB" evidence="6">
    <location>
        <begin position="18"/>
        <end position="325"/>
    </location>
</feature>
<evidence type="ECO:0000256" key="4">
    <source>
        <dbReference type="ARBA" id="ARBA00022777"/>
    </source>
</evidence>
<dbReference type="InterPro" id="IPR029056">
    <property type="entry name" value="Ribokinase-like"/>
</dbReference>
<keyword evidence="3" id="KW-0547">Nucleotide-binding</keyword>
<organism evidence="7 8">
    <name type="scientific">Rheinheimera riviphila</name>
    <dbReference type="NCBI Taxonomy" id="1834037"/>
    <lineage>
        <taxon>Bacteria</taxon>
        <taxon>Pseudomonadati</taxon>
        <taxon>Pseudomonadota</taxon>
        <taxon>Gammaproteobacteria</taxon>
        <taxon>Chromatiales</taxon>
        <taxon>Chromatiaceae</taxon>
        <taxon>Rheinheimera</taxon>
    </lineage>
</organism>
<comment type="similarity">
    <text evidence="1">Belongs to the carbohydrate kinase PfkB family.</text>
</comment>
<evidence type="ECO:0000313" key="7">
    <source>
        <dbReference type="EMBL" id="RVU40223.1"/>
    </source>
</evidence>
<dbReference type="PROSITE" id="PS00584">
    <property type="entry name" value="PFKB_KINASES_2"/>
    <property type="match status" value="1"/>
</dbReference>
<keyword evidence="8" id="KW-1185">Reference proteome</keyword>
<sequence length="357" mass="37821">MTTTVLPASSVTATTPRQVLCFGEALIDFLHSGVQQQGPLQLPAYRQFPGGAPANAAVAVAKLGGLASFAGQVGQDAFGDFLAQALQAYGVDLSLLKRHPTAKTALAFVMLDETGDRSFSFYRDQSADVLFAPEQIGADWFAAKPILHFCSNTLTDEFIAHTTTLLVKQAKAAGCLVSFDVNLRHNLWREGAADRERVNALVWQADIVKFSRDELQYLCDGFESEAAYLQHCLQAGCQLLLVTDGGGSIDYYRAGTAVAKVIPPKVQVVDTTAGGDAFIGGLLFSLSCLPAASLPKGALLHACIEFATACGAVTVTRPGAFPALPDATEILADLAKRQIDIQTLLPLLPLLPVSPAS</sequence>
<evidence type="ECO:0000259" key="6">
    <source>
        <dbReference type="Pfam" id="PF00294"/>
    </source>
</evidence>
<name>A0A437R0H6_9GAMM</name>
<evidence type="ECO:0000256" key="2">
    <source>
        <dbReference type="ARBA" id="ARBA00022679"/>
    </source>
</evidence>
<dbReference type="Gene3D" id="3.40.1190.20">
    <property type="match status" value="1"/>
</dbReference>
<gene>
    <name evidence="7" type="ORF">EOE67_06395</name>
</gene>
<evidence type="ECO:0000256" key="3">
    <source>
        <dbReference type="ARBA" id="ARBA00022741"/>
    </source>
</evidence>
<keyword evidence="2" id="KW-0808">Transferase</keyword>
<keyword evidence="4 7" id="KW-0418">Kinase</keyword>
<dbReference type="PANTHER" id="PTHR43085">
    <property type="entry name" value="HEXOKINASE FAMILY MEMBER"/>
    <property type="match status" value="1"/>
</dbReference>
<keyword evidence="5" id="KW-0067">ATP-binding</keyword>
<dbReference type="InterPro" id="IPR002173">
    <property type="entry name" value="Carboh/pur_kinase_PfkB_CS"/>
</dbReference>